<accession>A0A8H6IQ51</accession>
<gene>
    <name evidence="1" type="ORF">CMUS01_16285</name>
</gene>
<protein>
    <recommendedName>
        <fullName evidence="3">Fungal N-terminal domain-containing protein</fullName>
    </recommendedName>
</protein>
<evidence type="ECO:0000313" key="1">
    <source>
        <dbReference type="EMBL" id="KAF6790310.1"/>
    </source>
</evidence>
<evidence type="ECO:0000313" key="2">
    <source>
        <dbReference type="Proteomes" id="UP000639643"/>
    </source>
</evidence>
<keyword evidence="2" id="KW-1185">Reference proteome</keyword>
<comment type="caution">
    <text evidence="1">The sequence shown here is derived from an EMBL/GenBank/DDBJ whole genome shotgun (WGS) entry which is preliminary data.</text>
</comment>
<dbReference type="Proteomes" id="UP000639643">
    <property type="component" value="Unassembled WGS sequence"/>
</dbReference>
<dbReference type="EMBL" id="WIGM01001733">
    <property type="protein sequence ID" value="KAF6790310.1"/>
    <property type="molecule type" value="Genomic_DNA"/>
</dbReference>
<proteinExistence type="predicted"/>
<sequence>MSDPLSITTGIVALIQVKGKAISFLKDVKEGGKERMKLRDELRGVMCLLEMLKDRVDEPESDDALEPAAIAFMGVPEGSLERMKGLMEEIVSKLAPESGLRKLAMPLKWPFDKKDILELFVMIERIKSHFTLVLQNNLL</sequence>
<dbReference type="AlphaFoldDB" id="A0A8H6IQ51"/>
<dbReference type="OrthoDB" id="4824326at2759"/>
<name>A0A8H6IQ51_9PEZI</name>
<reference evidence="1" key="1">
    <citation type="journal article" date="2020" name="Phytopathology">
        <title>Genome Sequence Resources of Colletotrichum truncatum, C. plurivorum, C. musicola, and C. sojae: Four Species Pathogenic to Soybean (Glycine max).</title>
        <authorList>
            <person name="Rogerio F."/>
            <person name="Boufleur T.R."/>
            <person name="Ciampi-Guillardi M."/>
            <person name="Sukno S.A."/>
            <person name="Thon M.R."/>
            <person name="Massola Junior N.S."/>
            <person name="Baroncelli R."/>
        </authorList>
    </citation>
    <scope>NUCLEOTIDE SEQUENCE</scope>
    <source>
        <strain evidence="1">LFN0074</strain>
    </source>
</reference>
<evidence type="ECO:0008006" key="3">
    <source>
        <dbReference type="Google" id="ProtNLM"/>
    </source>
</evidence>
<organism evidence="1 2">
    <name type="scientific">Colletotrichum musicola</name>
    <dbReference type="NCBI Taxonomy" id="2175873"/>
    <lineage>
        <taxon>Eukaryota</taxon>
        <taxon>Fungi</taxon>
        <taxon>Dikarya</taxon>
        <taxon>Ascomycota</taxon>
        <taxon>Pezizomycotina</taxon>
        <taxon>Sordariomycetes</taxon>
        <taxon>Hypocreomycetidae</taxon>
        <taxon>Glomerellales</taxon>
        <taxon>Glomerellaceae</taxon>
        <taxon>Colletotrichum</taxon>
        <taxon>Colletotrichum orchidearum species complex</taxon>
    </lineage>
</organism>